<sequence>MKKENFNEKQLLSRKDLKKVLGGDPGVTERDCPEGQYKHYCPGGFIGEDGIYQHMETDPVVAVVGLNQEQQLKIKNPFKHVEGIFFILYNHCATEGYFPVVYLGNPDRQAECLLPVLFGASSPNHVAWKHPLASLVCRQACCCRKSGRLQSQLFF</sequence>
<organism evidence="1 2">
    <name type="scientific">Pedobacter steynii</name>
    <dbReference type="NCBI Taxonomy" id="430522"/>
    <lineage>
        <taxon>Bacteria</taxon>
        <taxon>Pseudomonadati</taxon>
        <taxon>Bacteroidota</taxon>
        <taxon>Sphingobacteriia</taxon>
        <taxon>Sphingobacteriales</taxon>
        <taxon>Sphingobacteriaceae</taxon>
        <taxon>Pedobacter</taxon>
    </lineage>
</organism>
<reference evidence="2" key="1">
    <citation type="submission" date="2016-10" db="EMBL/GenBank/DDBJ databases">
        <authorList>
            <person name="Varghese N."/>
            <person name="Submissions S."/>
        </authorList>
    </citation>
    <scope>NUCLEOTIDE SEQUENCE [LARGE SCALE GENOMIC DNA]</scope>
    <source>
        <strain evidence="2">DSM 19110</strain>
    </source>
</reference>
<evidence type="ECO:0000313" key="1">
    <source>
        <dbReference type="EMBL" id="SDN73087.1"/>
    </source>
</evidence>
<evidence type="ECO:0000313" key="2">
    <source>
        <dbReference type="Proteomes" id="UP000183200"/>
    </source>
</evidence>
<dbReference type="Proteomes" id="UP000183200">
    <property type="component" value="Unassembled WGS sequence"/>
</dbReference>
<accession>A0A1H0DS71</accession>
<protein>
    <submittedName>
        <fullName evidence="1">Uncharacterized protein</fullName>
    </submittedName>
</protein>
<name>A0A1H0DS71_9SPHI</name>
<dbReference type="EMBL" id="FNGY01000009">
    <property type="protein sequence ID" value="SDN73087.1"/>
    <property type="molecule type" value="Genomic_DNA"/>
</dbReference>
<gene>
    <name evidence="1" type="ORF">SAMN05421820_10990</name>
</gene>
<dbReference type="AlphaFoldDB" id="A0A1H0DS71"/>
<proteinExistence type="predicted"/>
<keyword evidence="2" id="KW-1185">Reference proteome</keyword>